<dbReference type="Pfam" id="PF11583">
    <property type="entry name" value="AurF"/>
    <property type="match status" value="1"/>
</dbReference>
<reference evidence="1 2" key="1">
    <citation type="submission" date="2015-12" db="EMBL/GenBank/DDBJ databases">
        <title>Genome sequence of Tistrella mobilis MCCC 1A02139.</title>
        <authorList>
            <person name="Lu L."/>
            <person name="Lai Q."/>
            <person name="Shao Z."/>
            <person name="Qian P."/>
        </authorList>
    </citation>
    <scope>NUCLEOTIDE SEQUENCE [LARGE SCALE GENOMIC DNA]</scope>
    <source>
        <strain evidence="1 2">MCCC 1A02139</strain>
    </source>
</reference>
<dbReference type="OrthoDB" id="581579at2"/>
<protein>
    <recommendedName>
        <fullName evidence="3">Aminobenzoate oxygenase</fullName>
    </recommendedName>
</protein>
<dbReference type="InterPro" id="IPR012348">
    <property type="entry name" value="RNR-like"/>
</dbReference>
<name>A0A162KCA5_9PROT</name>
<proteinExistence type="predicted"/>
<dbReference type="Gene3D" id="1.10.620.20">
    <property type="entry name" value="Ribonucleotide Reductase, subunit A"/>
    <property type="match status" value="1"/>
</dbReference>
<organism evidence="1 2">
    <name type="scientific">Tistrella mobilis</name>
    <dbReference type="NCBI Taxonomy" id="171437"/>
    <lineage>
        <taxon>Bacteria</taxon>
        <taxon>Pseudomonadati</taxon>
        <taxon>Pseudomonadota</taxon>
        <taxon>Alphaproteobacteria</taxon>
        <taxon>Geminicoccales</taxon>
        <taxon>Geminicoccaceae</taxon>
        <taxon>Tistrella</taxon>
    </lineage>
</organism>
<evidence type="ECO:0008006" key="3">
    <source>
        <dbReference type="Google" id="ProtNLM"/>
    </source>
</evidence>
<dbReference type="AlphaFoldDB" id="A0A162KCA5"/>
<dbReference type="EMBL" id="LPZR01000187">
    <property type="protein sequence ID" value="KYO50924.1"/>
    <property type="molecule type" value="Genomic_DNA"/>
</dbReference>
<gene>
    <name evidence="1" type="ORF">AUP44_11035</name>
</gene>
<dbReference type="InterPro" id="IPR025859">
    <property type="entry name" value="AurF/CmlI"/>
</dbReference>
<dbReference type="RefSeq" id="WP_062767275.1">
    <property type="nucleotide sequence ID" value="NZ_CP121043.1"/>
</dbReference>
<dbReference type="GeneID" id="97239800"/>
<dbReference type="GO" id="GO:0016491">
    <property type="term" value="F:oxidoreductase activity"/>
    <property type="evidence" value="ECO:0007669"/>
    <property type="project" value="InterPro"/>
</dbReference>
<evidence type="ECO:0000313" key="1">
    <source>
        <dbReference type="EMBL" id="KYO50924.1"/>
    </source>
</evidence>
<sequence length="312" mass="34720">MFPSATDAPAARAFARSWARRASVRRHGHDVAAEDEGYDPSLPDYPIEMVPFRDHDAFRQASPDQVQRVLTLAWLVYNQRTITAEERIANPAFALVKDGRLPGLDGLEMHQAVLQSLIDEHFHTLMHLTAMHGTCRRRGLAPPPVFPDAVTYRSLCHTLAGLDDQADRDLAVFAYAVVAEISVNAYLDLIAKNDRIQPAHTRVAAMHNHDEFMHASLLIDVAAAAHAAMNDRHRRRFVELLPQALTAFAAHDFSAWNTVLTLAGIPDADRIVRETAEARRGTALLRDYSGLRRLAVQLDILNDLDFDFGPAA</sequence>
<comment type="caution">
    <text evidence="1">The sequence shown here is derived from an EMBL/GenBank/DDBJ whole genome shotgun (WGS) entry which is preliminary data.</text>
</comment>
<dbReference type="Proteomes" id="UP000075787">
    <property type="component" value="Unassembled WGS sequence"/>
</dbReference>
<accession>A0A162KCA5</accession>
<evidence type="ECO:0000313" key="2">
    <source>
        <dbReference type="Proteomes" id="UP000075787"/>
    </source>
</evidence>